<comment type="caution">
    <text evidence="2">The sequence shown here is derived from an EMBL/GenBank/DDBJ whole genome shotgun (WGS) entry which is preliminary data.</text>
</comment>
<dbReference type="RefSeq" id="WP_284372178.1">
    <property type="nucleotide sequence ID" value="NZ_BSNL01000001.1"/>
</dbReference>
<proteinExistence type="predicted"/>
<dbReference type="Pfam" id="PF04575">
    <property type="entry name" value="SlipAM"/>
    <property type="match status" value="1"/>
</dbReference>
<protein>
    <recommendedName>
        <fullName evidence="1">Surface lipoprotein assembly modifier C-terminal domain-containing protein</fullName>
    </recommendedName>
</protein>
<sequence>MTQSATQGVAAWIGVFLTVFLLLSPGPIHALEDAGPDQSRLSQARLLRADGEFARAIEILRAALRSHPNDIPLREELGYTLILDGQMAAAQYQFEILAERNHSPELNRLYRSVLNRIVAERPFGVSVILGFTPSDNINQGTDNKAIENDLLGTGTIDPANRRIAGWNSRIGLKGYARTTLSPRDLVVFDWRVERKFYSTHLAPQSDLELGLSYSRFFPQAEIGLRTFHLSSFRDAGDVTRNGVSFFGSYNIDRRRRIDGRLQLSTFDVEGGSAVDGPRVLVDAGYLLTPSPSLALRFGVQAEHANAEADVQRYTSLAATLRASTAFRNGTELSGQVVFGKRNFGSLLGFARQDRFADVSVTLFNSTFSYRGVVPKLTCQIGKTTSNVAIFEARTRACGVALSRRF</sequence>
<feature type="domain" description="Surface lipoprotein assembly modifier C-terminal" evidence="1">
    <location>
        <begin position="129"/>
        <end position="405"/>
    </location>
</feature>
<dbReference type="Pfam" id="PF13428">
    <property type="entry name" value="TPR_14"/>
    <property type="match status" value="1"/>
</dbReference>
<name>A0ABQ5VI36_9RHOB</name>
<dbReference type="SUPFAM" id="SSF48452">
    <property type="entry name" value="TPR-like"/>
    <property type="match status" value="1"/>
</dbReference>
<dbReference type="Gene3D" id="1.25.40.10">
    <property type="entry name" value="Tetratricopeptide repeat domain"/>
    <property type="match status" value="1"/>
</dbReference>
<evidence type="ECO:0000313" key="2">
    <source>
        <dbReference type="EMBL" id="GLQ26734.1"/>
    </source>
</evidence>
<accession>A0ABQ5VI36</accession>
<evidence type="ECO:0000259" key="1">
    <source>
        <dbReference type="Pfam" id="PF04575"/>
    </source>
</evidence>
<dbReference type="EMBL" id="BSNL01000001">
    <property type="protein sequence ID" value="GLQ26734.1"/>
    <property type="molecule type" value="Genomic_DNA"/>
</dbReference>
<keyword evidence="3" id="KW-1185">Reference proteome</keyword>
<reference evidence="2" key="1">
    <citation type="journal article" date="2014" name="Int. J. Syst. Evol. Microbiol.">
        <title>Complete genome of a new Firmicutes species belonging to the dominant human colonic microbiota ('Ruminococcus bicirculans') reveals two chromosomes and a selective capacity to utilize plant glucans.</title>
        <authorList>
            <consortium name="NISC Comparative Sequencing Program"/>
            <person name="Wegmann U."/>
            <person name="Louis P."/>
            <person name="Goesmann A."/>
            <person name="Henrissat B."/>
            <person name="Duncan S.H."/>
            <person name="Flint H.J."/>
        </authorList>
    </citation>
    <scope>NUCLEOTIDE SEQUENCE</scope>
    <source>
        <strain evidence="2">NBRC 109915</strain>
    </source>
</reference>
<dbReference type="InterPro" id="IPR007655">
    <property type="entry name" value="Slam_C"/>
</dbReference>
<reference evidence="2" key="2">
    <citation type="submission" date="2023-01" db="EMBL/GenBank/DDBJ databases">
        <title>Draft genome sequence of Sulfitobacter pacificus strain NBRC 109915.</title>
        <authorList>
            <person name="Sun Q."/>
            <person name="Mori K."/>
        </authorList>
    </citation>
    <scope>NUCLEOTIDE SEQUENCE</scope>
    <source>
        <strain evidence="2">NBRC 109915</strain>
    </source>
</reference>
<dbReference type="Proteomes" id="UP001161388">
    <property type="component" value="Unassembled WGS sequence"/>
</dbReference>
<dbReference type="InterPro" id="IPR011990">
    <property type="entry name" value="TPR-like_helical_dom_sf"/>
</dbReference>
<evidence type="ECO:0000313" key="3">
    <source>
        <dbReference type="Proteomes" id="UP001161388"/>
    </source>
</evidence>
<gene>
    <name evidence="2" type="ORF">GCM10007927_15370</name>
</gene>
<organism evidence="2 3">
    <name type="scientific">Sulfitobacter pacificus</name>
    <dbReference type="NCBI Taxonomy" id="1499314"/>
    <lineage>
        <taxon>Bacteria</taxon>
        <taxon>Pseudomonadati</taxon>
        <taxon>Pseudomonadota</taxon>
        <taxon>Alphaproteobacteria</taxon>
        <taxon>Rhodobacterales</taxon>
        <taxon>Roseobacteraceae</taxon>
        <taxon>Sulfitobacter</taxon>
    </lineage>
</organism>